<keyword evidence="1" id="KW-1133">Transmembrane helix</keyword>
<dbReference type="EMBL" id="CP102173">
    <property type="protein sequence ID" value="UUP13067.1"/>
    <property type="molecule type" value="Genomic_DNA"/>
</dbReference>
<feature type="transmembrane region" description="Helical" evidence="1">
    <location>
        <begin position="66"/>
        <end position="86"/>
    </location>
</feature>
<keyword evidence="1" id="KW-0812">Transmembrane</keyword>
<dbReference type="Pfam" id="PF11222">
    <property type="entry name" value="DUF3017"/>
    <property type="match status" value="1"/>
</dbReference>
<evidence type="ECO:0000256" key="1">
    <source>
        <dbReference type="SAM" id="Phobius"/>
    </source>
</evidence>
<protein>
    <submittedName>
        <fullName evidence="2">DUF3017 domain-containing protein</fullName>
    </submittedName>
</protein>
<evidence type="ECO:0000313" key="3">
    <source>
        <dbReference type="Proteomes" id="UP001316184"/>
    </source>
</evidence>
<dbReference type="RefSeq" id="WP_232401076.1">
    <property type="nucleotide sequence ID" value="NZ_CP102173.1"/>
</dbReference>
<accession>A0ABY5M6I6</accession>
<dbReference type="InterPro" id="IPR021385">
    <property type="entry name" value="DUF3017"/>
</dbReference>
<gene>
    <name evidence="2" type="ORF">NQV15_14570</name>
</gene>
<feature type="transmembrane region" description="Helical" evidence="1">
    <location>
        <begin position="12"/>
        <end position="29"/>
    </location>
</feature>
<keyword evidence="1" id="KW-0472">Membrane</keyword>
<organism evidence="2 3">
    <name type="scientific">Aeromicrobium wangtongii</name>
    <dbReference type="NCBI Taxonomy" id="2969247"/>
    <lineage>
        <taxon>Bacteria</taxon>
        <taxon>Bacillati</taxon>
        <taxon>Actinomycetota</taxon>
        <taxon>Actinomycetes</taxon>
        <taxon>Propionibacteriales</taxon>
        <taxon>Nocardioidaceae</taxon>
        <taxon>Aeromicrobium</taxon>
    </lineage>
</organism>
<evidence type="ECO:0000313" key="2">
    <source>
        <dbReference type="EMBL" id="UUP13067.1"/>
    </source>
</evidence>
<dbReference type="Proteomes" id="UP001316184">
    <property type="component" value="Chromosome"/>
</dbReference>
<proteinExistence type="predicted"/>
<reference evidence="2 3" key="1">
    <citation type="submission" date="2022-08" db="EMBL/GenBank/DDBJ databases">
        <title>novel species in genus Aeromicrobium.</title>
        <authorList>
            <person name="Ye L."/>
        </authorList>
    </citation>
    <scope>NUCLEOTIDE SEQUENCE [LARGE SCALE GENOMIC DNA]</scope>
    <source>
        <strain evidence="3">zg-Y1379</strain>
    </source>
</reference>
<name>A0ABY5M6I6_9ACTN</name>
<keyword evidence="3" id="KW-1185">Reference proteome</keyword>
<feature type="transmembrane region" description="Helical" evidence="1">
    <location>
        <begin position="35"/>
        <end position="54"/>
    </location>
</feature>
<sequence>MRAPRSRGSQLYLLQLVVVAVGLVLVAVGPWRVGVVAMGLAFIVGALARSVVPIDHTGMLRVRGKAFDVVWMTTLGVALVILPILIPNQPG</sequence>